<keyword evidence="1" id="KW-0472">Membrane</keyword>
<feature type="transmembrane region" description="Helical" evidence="1">
    <location>
        <begin position="64"/>
        <end position="88"/>
    </location>
</feature>
<name>A0A0L6U9P4_9BASI</name>
<dbReference type="VEuPathDB" id="FungiDB:VP01_857g1"/>
<organism evidence="2 3">
    <name type="scientific">Puccinia sorghi</name>
    <dbReference type="NCBI Taxonomy" id="27349"/>
    <lineage>
        <taxon>Eukaryota</taxon>
        <taxon>Fungi</taxon>
        <taxon>Dikarya</taxon>
        <taxon>Basidiomycota</taxon>
        <taxon>Pucciniomycotina</taxon>
        <taxon>Pucciniomycetes</taxon>
        <taxon>Pucciniales</taxon>
        <taxon>Pucciniaceae</taxon>
        <taxon>Puccinia</taxon>
    </lineage>
</organism>
<keyword evidence="1" id="KW-0812">Transmembrane</keyword>
<keyword evidence="1" id="KW-1133">Transmembrane helix</keyword>
<comment type="caution">
    <text evidence="2">The sequence shown here is derived from an EMBL/GenBank/DDBJ whole genome shotgun (WGS) entry which is preliminary data.</text>
</comment>
<proteinExistence type="predicted"/>
<dbReference type="EMBL" id="LAVV01014137">
    <property type="protein sequence ID" value="KNZ45007.1"/>
    <property type="molecule type" value="Genomic_DNA"/>
</dbReference>
<sequence length="543" mass="62325">MSSQRERKRNEMAEGKLCCGKVLIISSSLPRTISTRSPVHLKWEEMNFFFLSQYDLLAFRSSDLVLVLLLLLLLLFSSYLVSGFFMMMRVDQIPGCRQGEYIICIKTDLSQKKRQSVSISIGRIEELTSFVSADKEKERKKRKIFGQKGSRLRADDPKEYVFILHIIDASIPHQLCNSLSIHPIGHHGKDRNKQSKDCGLTIRIRSVNLGNQGNFNSTPASLPRGGCRERYEKMAKFVEWYPQKRYESIWQEPTQTKTFLWVSLGFGDLSGKASQLSASGLLEKVFISLKSGMNFGQNPLFFNTPPLEELTGVLLNLTWLIPKTKHISPEQLLTPLNIIFLVIKFSCLGQICTVEEKSQIFVTCVIKWCSRSQCKAGYNRLLTGECTKVRRLKIIAQLGKPLAPRGMMGISTLLKLTLNGPKTPELLHVADDLRQDRMELQRPNCLLFVTIQNINENSMKLLVGYRYVTYHYSIYTKKNDVWEIRNEKALRTTLKKINIKKLTTQKLLNDRSTAEEMAKFIKEMARLPQFRKEETLAEGHQTR</sequence>
<evidence type="ECO:0000256" key="1">
    <source>
        <dbReference type="SAM" id="Phobius"/>
    </source>
</evidence>
<protein>
    <submittedName>
        <fullName evidence="2">Uncharacterized protein</fullName>
    </submittedName>
</protein>
<accession>A0A0L6U9P4</accession>
<evidence type="ECO:0000313" key="3">
    <source>
        <dbReference type="Proteomes" id="UP000037035"/>
    </source>
</evidence>
<keyword evidence="3" id="KW-1185">Reference proteome</keyword>
<dbReference type="AlphaFoldDB" id="A0A0L6U9P4"/>
<evidence type="ECO:0000313" key="2">
    <source>
        <dbReference type="EMBL" id="KNZ45007.1"/>
    </source>
</evidence>
<reference evidence="2 3" key="1">
    <citation type="submission" date="2015-08" db="EMBL/GenBank/DDBJ databases">
        <title>Next Generation Sequencing and Analysis of the Genome of Puccinia sorghi L Schw, the Causal Agent of Maize Common Rust.</title>
        <authorList>
            <person name="Rochi L."/>
            <person name="Burguener G."/>
            <person name="Darino M."/>
            <person name="Turjanski A."/>
            <person name="Kreff E."/>
            <person name="Dieguez M.J."/>
            <person name="Sacco F."/>
        </authorList>
    </citation>
    <scope>NUCLEOTIDE SEQUENCE [LARGE SCALE GENOMIC DNA]</scope>
    <source>
        <strain evidence="2 3">RO10H11247</strain>
    </source>
</reference>
<dbReference type="Proteomes" id="UP000037035">
    <property type="component" value="Unassembled WGS sequence"/>
</dbReference>
<gene>
    <name evidence="2" type="ORF">VP01_857g1</name>
</gene>